<dbReference type="Pfam" id="PF17035">
    <property type="entry name" value="BET"/>
    <property type="match status" value="1"/>
</dbReference>
<evidence type="ECO:0000313" key="11">
    <source>
        <dbReference type="EMBL" id="RZC45535.1"/>
    </source>
</evidence>
<dbReference type="PANTHER" id="PTHR45658:SF18">
    <property type="entry name" value="PROTEIN GAT2"/>
    <property type="match status" value="1"/>
</dbReference>
<accession>A0A4Y7IDM5</accession>
<evidence type="ECO:0008006" key="13">
    <source>
        <dbReference type="Google" id="ProtNLM"/>
    </source>
</evidence>
<feature type="domain" description="NET" evidence="10">
    <location>
        <begin position="337"/>
        <end position="419"/>
    </location>
</feature>
<organism evidence="11 12">
    <name type="scientific">Papaver somniferum</name>
    <name type="common">Opium poppy</name>
    <dbReference type="NCBI Taxonomy" id="3469"/>
    <lineage>
        <taxon>Eukaryota</taxon>
        <taxon>Viridiplantae</taxon>
        <taxon>Streptophyta</taxon>
        <taxon>Embryophyta</taxon>
        <taxon>Tracheophyta</taxon>
        <taxon>Spermatophyta</taxon>
        <taxon>Magnoliopsida</taxon>
        <taxon>Ranunculales</taxon>
        <taxon>Papaveraceae</taxon>
        <taxon>Papaveroideae</taxon>
        <taxon>Papaver</taxon>
    </lineage>
</organism>
<feature type="domain" description="GATA-type" evidence="9">
    <location>
        <begin position="242"/>
        <end position="278"/>
    </location>
</feature>
<evidence type="ECO:0000256" key="3">
    <source>
        <dbReference type="ARBA" id="ARBA00022771"/>
    </source>
</evidence>
<dbReference type="SMART" id="SM00401">
    <property type="entry name" value="ZnF_GATA"/>
    <property type="match status" value="1"/>
</dbReference>
<dbReference type="Gene3D" id="3.30.50.10">
    <property type="entry name" value="Erythroid Transcription Factor GATA-1, subunit A"/>
    <property type="match status" value="1"/>
</dbReference>
<dbReference type="GO" id="GO:0008270">
    <property type="term" value="F:zinc ion binding"/>
    <property type="evidence" value="ECO:0007669"/>
    <property type="project" value="UniProtKB-KW"/>
</dbReference>
<keyword evidence="7" id="KW-0175">Coiled coil</keyword>
<dbReference type="Gramene" id="RZC45535">
    <property type="protein sequence ID" value="RZC45535"/>
    <property type="gene ID" value="C5167_038491"/>
</dbReference>
<dbReference type="GO" id="GO:0006355">
    <property type="term" value="P:regulation of DNA-templated transcription"/>
    <property type="evidence" value="ECO:0007669"/>
    <property type="project" value="InterPro"/>
</dbReference>
<dbReference type="GO" id="GO:0030154">
    <property type="term" value="P:cell differentiation"/>
    <property type="evidence" value="ECO:0007669"/>
    <property type="project" value="TreeGrafter"/>
</dbReference>
<dbReference type="GO" id="GO:0005634">
    <property type="term" value="C:nucleus"/>
    <property type="evidence" value="ECO:0007669"/>
    <property type="project" value="TreeGrafter"/>
</dbReference>
<dbReference type="GO" id="GO:0043565">
    <property type="term" value="F:sequence-specific DNA binding"/>
    <property type="evidence" value="ECO:0007669"/>
    <property type="project" value="InterPro"/>
</dbReference>
<proteinExistence type="inferred from homology"/>
<evidence type="ECO:0000256" key="1">
    <source>
        <dbReference type="ARBA" id="ARBA00005694"/>
    </source>
</evidence>
<feature type="region of interest" description="Disordered" evidence="8">
    <location>
        <begin position="187"/>
        <end position="263"/>
    </location>
</feature>
<evidence type="ECO:0000256" key="6">
    <source>
        <dbReference type="PROSITE-ProRule" id="PRU00094"/>
    </source>
</evidence>
<evidence type="ECO:0000256" key="2">
    <source>
        <dbReference type="ARBA" id="ARBA00022723"/>
    </source>
</evidence>
<dbReference type="EMBL" id="CM010715">
    <property type="protein sequence ID" value="RZC45535.1"/>
    <property type="molecule type" value="Genomic_DNA"/>
</dbReference>
<dbReference type="InterPro" id="IPR000679">
    <property type="entry name" value="Znf_GATA"/>
</dbReference>
<dbReference type="InterPro" id="IPR013088">
    <property type="entry name" value="Znf_NHR/GATA"/>
</dbReference>
<keyword evidence="2" id="KW-0479">Metal-binding</keyword>
<dbReference type="AlphaFoldDB" id="A0A4Y7IDM5"/>
<sequence>MNQFYLYVSTYMTSLCIMFSTVTLFSRDNLEGEEDDNLEGEGEGSEEHTNCVVRKSKPPFLPGQYSAISGFPSLSDDSGQDATVVGWVNRRQYSLVMSEASLAESKSAEYYISEVQRIYRQNDCSHVSVVEELGAFFSDSFRPGLSHISLKNLKTCLKQGVTDLSKEVDQMVEPVLGMHRITSSLKDKERGIVSSLPSKKQRSSSSSTSISTPTRSDSIGPQSSAQGSGSDTVVSDESGRKGGKGKRCSNCSSPTTPQWRVGPSGAKTLCNACGIRYKKQKAASDAEGAEDDTETVNDYLLTLLEDGGMQAKAALYKHNDELAKQLEHMEQKLEELLDIVVSKCRQMNIAEKQQLRNLIQTLSPKNLDRVVQIIKRRKLPKGGQTFYELNIDLDKEDNGTLWRLYYYVRAAENAKRLSLAELQQGKVVVIN</sequence>
<evidence type="ECO:0000256" key="5">
    <source>
        <dbReference type="ARBA" id="ARBA00023159"/>
    </source>
</evidence>
<feature type="compositionally biased region" description="Low complexity" evidence="8">
    <location>
        <begin position="194"/>
        <end position="219"/>
    </location>
</feature>
<dbReference type="Gene3D" id="1.20.1270.220">
    <property type="match status" value="1"/>
</dbReference>
<feature type="compositionally biased region" description="Polar residues" evidence="8">
    <location>
        <begin position="220"/>
        <end position="235"/>
    </location>
</feature>
<feature type="compositionally biased region" description="Acidic residues" evidence="8">
    <location>
        <begin position="32"/>
        <end position="44"/>
    </location>
</feature>
<evidence type="ECO:0000259" key="10">
    <source>
        <dbReference type="PROSITE" id="PS51525"/>
    </source>
</evidence>
<evidence type="ECO:0000256" key="8">
    <source>
        <dbReference type="SAM" id="MobiDB-lite"/>
    </source>
</evidence>
<dbReference type="Pfam" id="PF00320">
    <property type="entry name" value="GATA"/>
    <property type="match status" value="1"/>
</dbReference>
<dbReference type="Proteomes" id="UP000316621">
    <property type="component" value="Chromosome 1"/>
</dbReference>
<feature type="coiled-coil region" evidence="7">
    <location>
        <begin position="312"/>
        <end position="339"/>
    </location>
</feature>
<dbReference type="CDD" id="cd00202">
    <property type="entry name" value="ZnF_GATA"/>
    <property type="match status" value="1"/>
</dbReference>
<protein>
    <recommendedName>
        <fullName evidence="13">GATA-type domain-containing protein</fullName>
    </recommendedName>
</protein>
<dbReference type="PANTHER" id="PTHR45658">
    <property type="entry name" value="GATA TRANSCRIPTION FACTOR"/>
    <property type="match status" value="1"/>
</dbReference>
<keyword evidence="12" id="KW-1185">Reference proteome</keyword>
<dbReference type="InterPro" id="IPR027353">
    <property type="entry name" value="NET_dom"/>
</dbReference>
<dbReference type="InterPro" id="IPR038336">
    <property type="entry name" value="NET_sf"/>
</dbReference>
<evidence type="ECO:0000313" key="12">
    <source>
        <dbReference type="Proteomes" id="UP000316621"/>
    </source>
</evidence>
<reference evidence="11 12" key="1">
    <citation type="journal article" date="2018" name="Science">
        <title>The opium poppy genome and morphinan production.</title>
        <authorList>
            <person name="Guo L."/>
            <person name="Winzer T."/>
            <person name="Yang X."/>
            <person name="Li Y."/>
            <person name="Ning Z."/>
            <person name="He Z."/>
            <person name="Teodor R."/>
            <person name="Lu Y."/>
            <person name="Bowser T.A."/>
            <person name="Graham I.A."/>
            <person name="Ye K."/>
        </authorList>
    </citation>
    <scope>NUCLEOTIDE SEQUENCE [LARGE SCALE GENOMIC DNA]</scope>
    <source>
        <strain evidence="12">cv. HN1</strain>
        <tissue evidence="11">Leaves</tissue>
    </source>
</reference>
<comment type="similarity">
    <text evidence="1">Belongs to the type IV zinc-finger family. Class A subfamily.</text>
</comment>
<dbReference type="PROSITE" id="PS50114">
    <property type="entry name" value="GATA_ZN_FINGER_2"/>
    <property type="match status" value="1"/>
</dbReference>
<keyword evidence="5" id="KW-0010">Activator</keyword>
<feature type="region of interest" description="Disordered" evidence="8">
    <location>
        <begin position="32"/>
        <end position="51"/>
    </location>
</feature>
<keyword evidence="4" id="KW-0862">Zinc</keyword>
<dbReference type="PROSITE" id="PS51525">
    <property type="entry name" value="NET"/>
    <property type="match status" value="1"/>
</dbReference>
<dbReference type="SUPFAM" id="SSF57716">
    <property type="entry name" value="Glucocorticoid receptor-like (DNA-binding domain)"/>
    <property type="match status" value="1"/>
</dbReference>
<evidence type="ECO:0000256" key="4">
    <source>
        <dbReference type="ARBA" id="ARBA00022833"/>
    </source>
</evidence>
<evidence type="ECO:0000256" key="7">
    <source>
        <dbReference type="SAM" id="Coils"/>
    </source>
</evidence>
<name>A0A4Y7IDM5_PAPSO</name>
<evidence type="ECO:0000259" key="9">
    <source>
        <dbReference type="PROSITE" id="PS50114"/>
    </source>
</evidence>
<keyword evidence="3 6" id="KW-0863">Zinc-finger</keyword>
<dbReference type="InterPro" id="IPR051140">
    <property type="entry name" value="GATA_TF"/>
</dbReference>
<gene>
    <name evidence="11" type="ORF">C5167_038491</name>
</gene>